<dbReference type="NCBIfam" id="TIGR04183">
    <property type="entry name" value="Por_Secre_tail"/>
    <property type="match status" value="1"/>
</dbReference>
<dbReference type="PANTHER" id="PTHR13817:SF73">
    <property type="entry name" value="FIBRONECTIN TYPE-III DOMAIN-CONTAINING PROTEIN"/>
    <property type="match status" value="1"/>
</dbReference>
<dbReference type="Gene3D" id="2.60.40.10">
    <property type="entry name" value="Immunoglobulins"/>
    <property type="match status" value="2"/>
</dbReference>
<evidence type="ECO:0000313" key="5">
    <source>
        <dbReference type="EMBL" id="AUS06505.1"/>
    </source>
</evidence>
<dbReference type="InterPro" id="IPR013783">
    <property type="entry name" value="Ig-like_fold"/>
</dbReference>
<feature type="signal peptide" evidence="3">
    <location>
        <begin position="1"/>
        <end position="25"/>
    </location>
</feature>
<proteinExistence type="predicted"/>
<sequence length="745" mass="80496">MKKTLLFQKLLVIFVIFFYTQTSYSQTTYTVTSTSNTGPGSFTEAVTKANANPGTDIIEFTPGLQVDANVPNVGPSNDIMAKITESVIIDGKGGALNGKQFWINSSGIVNSLSFCPGDVPTTLQTAYMPGFIEVGTFDQDNSGIDVIIRNLNISQFNQVAKINKNASLVLENFKATDTWATYLCSGNEMIEAYEGVDLTIKDSEFNEAINWAIPGIAASIEGVSNAGNLKIERTVFKGLYNSEQPAVLWIGKTGSVVNIVSSRFQYSGGISIYGHSESNIVNSIWTTYYFETPNRGDIIVNSSSGDMNIIASSFVWNTNQCNLLCQGDGLNNLFEIVSSGNINFMQSAVGFNFNAVPGEAELNTLGIFGSATGVFTADEYTWMQPTTQQNAAQLKTITNQPALLTDSFGFNGSVVGLTEDYDVEMATPAFPGELIDVIPLSSTLTNPIDGLPITLDVVGNPRLDANNKRDIGALQLGLTPFLAVNSNGDAFVELSWNEPLHHNGLAIIKYEILYSESGGSGTTITIDPPALTKTISGLTNGTDYDFQVRAIYTGPENGPYSNIVTARPIGSLGDFTLTAVPGNTEVSLSWTQPDLGGRDFEAYTILWRVQGATDYIGALATYSPSETNITVTGLTNGNTYEFVVTVNASGDINQAFAIATPNTGLGIDDLDLINGKFSYYPNPVHDYLHIDLDEEFQAKLFSINGALLMEIKNKKNIDVSKFNTGIYILQIQVNDKLYSGKILKK</sequence>
<feature type="chain" id="PRO_5014470690" description="Fibronectin type-III domain-containing protein" evidence="3">
    <location>
        <begin position="26"/>
        <end position="745"/>
    </location>
</feature>
<dbReference type="PANTHER" id="PTHR13817">
    <property type="entry name" value="TITIN"/>
    <property type="match status" value="1"/>
</dbReference>
<protein>
    <recommendedName>
        <fullName evidence="4">Fibronectin type-III domain-containing protein</fullName>
    </recommendedName>
</protein>
<dbReference type="InterPro" id="IPR026444">
    <property type="entry name" value="Secre_tail"/>
</dbReference>
<evidence type="ECO:0000256" key="3">
    <source>
        <dbReference type="SAM" id="SignalP"/>
    </source>
</evidence>
<evidence type="ECO:0000259" key="4">
    <source>
        <dbReference type="PROSITE" id="PS50853"/>
    </source>
</evidence>
<accession>A0A2I7SKR2</accession>
<keyword evidence="1 3" id="KW-0732">Signal</keyword>
<evidence type="ECO:0000256" key="1">
    <source>
        <dbReference type="ARBA" id="ARBA00022729"/>
    </source>
</evidence>
<dbReference type="SMART" id="SM00060">
    <property type="entry name" value="FN3"/>
    <property type="match status" value="2"/>
</dbReference>
<feature type="domain" description="Fibronectin type-III" evidence="4">
    <location>
        <begin position="477"/>
        <end position="572"/>
    </location>
</feature>
<dbReference type="SUPFAM" id="SSF51126">
    <property type="entry name" value="Pectin lyase-like"/>
    <property type="match status" value="1"/>
</dbReference>
<dbReference type="EMBL" id="CP025938">
    <property type="protein sequence ID" value="AUS06505.1"/>
    <property type="molecule type" value="Genomic_DNA"/>
</dbReference>
<evidence type="ECO:0000256" key="2">
    <source>
        <dbReference type="ARBA" id="ARBA00022737"/>
    </source>
</evidence>
<dbReference type="Proteomes" id="UP000236592">
    <property type="component" value="Chromosome"/>
</dbReference>
<gene>
    <name evidence="5" type="ORF">C1A40_14115</name>
</gene>
<dbReference type="RefSeq" id="WP_102996456.1">
    <property type="nucleotide sequence ID" value="NZ_CP025938.1"/>
</dbReference>
<dbReference type="InterPro" id="IPR050964">
    <property type="entry name" value="Striated_Muscle_Regulatory"/>
</dbReference>
<dbReference type="Pfam" id="PF18962">
    <property type="entry name" value="Por_Secre_tail"/>
    <property type="match status" value="1"/>
</dbReference>
<organism evidence="5 6">
    <name type="scientific">Pseudotamlana carrageenivorans</name>
    <dbReference type="NCBI Taxonomy" id="2069432"/>
    <lineage>
        <taxon>Bacteria</taxon>
        <taxon>Pseudomonadati</taxon>
        <taxon>Bacteroidota</taxon>
        <taxon>Flavobacteriia</taxon>
        <taxon>Flavobacteriales</taxon>
        <taxon>Flavobacteriaceae</taxon>
        <taxon>Pseudotamlana</taxon>
    </lineage>
</organism>
<reference evidence="6" key="1">
    <citation type="submission" date="2018-01" db="EMBL/GenBank/DDBJ databases">
        <title>Complete genome of Tamlana sp. UJ94.</title>
        <authorList>
            <person name="Jung J."/>
            <person name="Chung D."/>
            <person name="Bae S.S."/>
            <person name="Baek K."/>
        </authorList>
    </citation>
    <scope>NUCLEOTIDE SEQUENCE [LARGE SCALE GENOMIC DNA]</scope>
    <source>
        <strain evidence="6">UJ94</strain>
    </source>
</reference>
<name>A0A2I7SKR2_9FLAO</name>
<dbReference type="PROSITE" id="PS50853">
    <property type="entry name" value="FN3"/>
    <property type="match status" value="2"/>
</dbReference>
<dbReference type="InterPro" id="IPR003961">
    <property type="entry name" value="FN3_dom"/>
</dbReference>
<dbReference type="KEGG" id="taj:C1A40_14115"/>
<dbReference type="CDD" id="cd00063">
    <property type="entry name" value="FN3"/>
    <property type="match status" value="2"/>
</dbReference>
<dbReference type="AlphaFoldDB" id="A0A2I7SKR2"/>
<dbReference type="InterPro" id="IPR011050">
    <property type="entry name" value="Pectin_lyase_fold/virulence"/>
</dbReference>
<keyword evidence="2" id="KW-0677">Repeat</keyword>
<dbReference type="InterPro" id="IPR036116">
    <property type="entry name" value="FN3_sf"/>
</dbReference>
<dbReference type="SUPFAM" id="SSF49265">
    <property type="entry name" value="Fibronectin type III"/>
    <property type="match status" value="1"/>
</dbReference>
<feature type="domain" description="Fibronectin type-III" evidence="4">
    <location>
        <begin position="573"/>
        <end position="666"/>
    </location>
</feature>
<dbReference type="OrthoDB" id="9805017at2"/>
<evidence type="ECO:0000313" key="6">
    <source>
        <dbReference type="Proteomes" id="UP000236592"/>
    </source>
</evidence>
<dbReference type="Pfam" id="PF00041">
    <property type="entry name" value="fn3"/>
    <property type="match status" value="2"/>
</dbReference>
<keyword evidence="6" id="KW-1185">Reference proteome</keyword>